<dbReference type="GO" id="GO:0004590">
    <property type="term" value="F:orotidine-5'-phosphate decarboxylase activity"/>
    <property type="evidence" value="ECO:0007669"/>
    <property type="project" value="UniProtKB-EC"/>
</dbReference>
<comment type="similarity">
    <text evidence="2">Belongs to the OMP decarboxylase family. Type 2 subfamily.</text>
</comment>
<dbReference type="AlphaFoldDB" id="A0A6J6D1I6"/>
<keyword evidence="6" id="KW-0665">Pyrimidine biosynthesis</keyword>
<dbReference type="PANTHER" id="PTHR43375">
    <property type="entry name" value="OROTIDINE 5'-PHOSPHATE DECARBOXYLASE"/>
    <property type="match status" value="1"/>
</dbReference>
<dbReference type="GO" id="GO:0006207">
    <property type="term" value="P:'de novo' pyrimidine nucleobase biosynthetic process"/>
    <property type="evidence" value="ECO:0007669"/>
    <property type="project" value="InterPro"/>
</dbReference>
<evidence type="ECO:0000256" key="1">
    <source>
        <dbReference type="ARBA" id="ARBA00004861"/>
    </source>
</evidence>
<keyword evidence="5" id="KW-0210">Decarboxylase</keyword>
<evidence type="ECO:0000256" key="8">
    <source>
        <dbReference type="ARBA" id="ARBA00033428"/>
    </source>
</evidence>
<evidence type="ECO:0000256" key="2">
    <source>
        <dbReference type="ARBA" id="ARBA00008847"/>
    </source>
</evidence>
<evidence type="ECO:0000256" key="5">
    <source>
        <dbReference type="ARBA" id="ARBA00022793"/>
    </source>
</evidence>
<proteinExistence type="inferred from homology"/>
<dbReference type="Gene3D" id="3.20.20.70">
    <property type="entry name" value="Aldolase class I"/>
    <property type="match status" value="1"/>
</dbReference>
<dbReference type="PANTHER" id="PTHR43375:SF1">
    <property type="entry name" value="OROTIDINE 5'-PHOSPHATE DECARBOXYLASE"/>
    <property type="match status" value="1"/>
</dbReference>
<dbReference type="PROSITE" id="PS00156">
    <property type="entry name" value="OMPDECASE"/>
    <property type="match status" value="1"/>
</dbReference>
<dbReference type="GO" id="GO:0044205">
    <property type="term" value="P:'de novo' UMP biosynthetic process"/>
    <property type="evidence" value="ECO:0007669"/>
    <property type="project" value="UniProtKB-UniPathway"/>
</dbReference>
<comment type="catalytic activity">
    <reaction evidence="9">
        <text>orotidine 5'-phosphate + H(+) = UMP + CO2</text>
        <dbReference type="Rhea" id="RHEA:11596"/>
        <dbReference type="ChEBI" id="CHEBI:15378"/>
        <dbReference type="ChEBI" id="CHEBI:16526"/>
        <dbReference type="ChEBI" id="CHEBI:57538"/>
        <dbReference type="ChEBI" id="CHEBI:57865"/>
        <dbReference type="EC" id="4.1.1.23"/>
    </reaction>
</comment>
<dbReference type="UniPathway" id="UPA00070">
    <property type="reaction ID" value="UER00120"/>
</dbReference>
<dbReference type="EMBL" id="CAEZSZ010000074">
    <property type="protein sequence ID" value="CAB4557246.1"/>
    <property type="molecule type" value="Genomic_DNA"/>
</dbReference>
<evidence type="ECO:0000256" key="7">
    <source>
        <dbReference type="ARBA" id="ARBA00023239"/>
    </source>
</evidence>
<organism evidence="11">
    <name type="scientific">freshwater metagenome</name>
    <dbReference type="NCBI Taxonomy" id="449393"/>
    <lineage>
        <taxon>unclassified sequences</taxon>
        <taxon>metagenomes</taxon>
        <taxon>ecological metagenomes</taxon>
    </lineage>
</organism>
<dbReference type="InterPro" id="IPR011995">
    <property type="entry name" value="OMPdecase_type-2"/>
</dbReference>
<evidence type="ECO:0000256" key="3">
    <source>
        <dbReference type="ARBA" id="ARBA00012321"/>
    </source>
</evidence>
<dbReference type="SUPFAM" id="SSF51366">
    <property type="entry name" value="Ribulose-phoshate binding barrel"/>
    <property type="match status" value="1"/>
</dbReference>
<protein>
    <recommendedName>
        <fullName evidence="4">Orotidine 5'-phosphate decarboxylase</fullName>
        <ecNumber evidence="3">4.1.1.23</ecNumber>
    </recommendedName>
    <alternativeName>
        <fullName evidence="8">OMP decarboxylase</fullName>
    </alternativeName>
</protein>
<gene>
    <name evidence="11" type="ORF">UFOPK1561_00675</name>
</gene>
<comment type="pathway">
    <text evidence="1">Pyrimidine metabolism; UMP biosynthesis via de novo pathway; UMP from orotate: step 2/2.</text>
</comment>
<dbReference type="NCBIfam" id="TIGR02127">
    <property type="entry name" value="pyrF_sub2"/>
    <property type="match status" value="1"/>
</dbReference>
<dbReference type="InterPro" id="IPR013785">
    <property type="entry name" value="Aldolase_TIM"/>
</dbReference>
<dbReference type="SMART" id="SM00934">
    <property type="entry name" value="OMPdecase"/>
    <property type="match status" value="1"/>
</dbReference>
<dbReference type="Pfam" id="PF00215">
    <property type="entry name" value="OMPdecase"/>
    <property type="match status" value="1"/>
</dbReference>
<dbReference type="InterPro" id="IPR018089">
    <property type="entry name" value="OMPdecase_AS"/>
</dbReference>
<name>A0A6J6D1I6_9ZZZZ</name>
<dbReference type="InterPro" id="IPR001754">
    <property type="entry name" value="OMPdeCOase_dom"/>
</dbReference>
<sequence length="285" mass="29790">MPVSFGAKLQSAFENQGQLCIGIDPHPELLEAWGLDDDVSGLEYFSQSLLEQCVGRVGIIKPQVAFFERFGAKGFAVLENICSKATDSKLLVILDAKRGDIDSTMRAYFDAWLGQAAPFHSDALTVSPFLGFESLMPTLSACMERGKGIFALTATSNSGSSHIQKASIFGVSVARSIWDQLEVNNAVTAGPNSSLGSFGAVIGATLNLQSFGLGDVFSGTSGITTPILAPGFGAQGAKLSETRSIFGGASNRVVHTVSRSVCDSGKLAVASNIESAKSELLLGLG</sequence>
<evidence type="ECO:0000256" key="9">
    <source>
        <dbReference type="ARBA" id="ARBA00049157"/>
    </source>
</evidence>
<evidence type="ECO:0000313" key="11">
    <source>
        <dbReference type="EMBL" id="CAB4557246.1"/>
    </source>
</evidence>
<evidence type="ECO:0000256" key="6">
    <source>
        <dbReference type="ARBA" id="ARBA00022975"/>
    </source>
</evidence>
<feature type="domain" description="Orotidine 5'-phosphate decarboxylase" evidence="10">
    <location>
        <begin position="18"/>
        <end position="273"/>
    </location>
</feature>
<accession>A0A6J6D1I6</accession>
<keyword evidence="7" id="KW-0456">Lyase</keyword>
<dbReference type="EC" id="4.1.1.23" evidence="3"/>
<dbReference type="CDD" id="cd04725">
    <property type="entry name" value="OMP_decarboxylase_like"/>
    <property type="match status" value="1"/>
</dbReference>
<evidence type="ECO:0000256" key="4">
    <source>
        <dbReference type="ARBA" id="ARBA00021923"/>
    </source>
</evidence>
<evidence type="ECO:0000259" key="10">
    <source>
        <dbReference type="SMART" id="SM00934"/>
    </source>
</evidence>
<reference evidence="11" key="1">
    <citation type="submission" date="2020-05" db="EMBL/GenBank/DDBJ databases">
        <authorList>
            <person name="Chiriac C."/>
            <person name="Salcher M."/>
            <person name="Ghai R."/>
            <person name="Kavagutti S V."/>
        </authorList>
    </citation>
    <scope>NUCLEOTIDE SEQUENCE</scope>
</reference>
<dbReference type="InterPro" id="IPR011060">
    <property type="entry name" value="RibuloseP-bd_barrel"/>
</dbReference>